<evidence type="ECO:0000313" key="1">
    <source>
        <dbReference type="EMBL" id="VFQ63699.1"/>
    </source>
</evidence>
<name>A0A484KKQ8_9ASTE</name>
<dbReference type="OrthoDB" id="1740937at2759"/>
<accession>A0A484KKQ8</accession>
<dbReference type="AlphaFoldDB" id="A0A484KKQ8"/>
<gene>
    <name evidence="1" type="ORF">CCAM_LOCUS5475</name>
</gene>
<sequence>MPKEYVSVPGHAKTAHDFMLVNEEVHAESCLLAGTWRCFQQNRNFNASTDQQKGNFTMYPYWFSSFCQISPKNNWLNMNCCTLIKTTLLQIGA</sequence>
<dbReference type="EMBL" id="OOIL02000325">
    <property type="protein sequence ID" value="VFQ63699.1"/>
    <property type="molecule type" value="Genomic_DNA"/>
</dbReference>
<dbReference type="Proteomes" id="UP000595140">
    <property type="component" value="Unassembled WGS sequence"/>
</dbReference>
<reference evidence="1 2" key="1">
    <citation type="submission" date="2018-04" db="EMBL/GenBank/DDBJ databases">
        <authorList>
            <person name="Vogel A."/>
        </authorList>
    </citation>
    <scope>NUCLEOTIDE SEQUENCE [LARGE SCALE GENOMIC DNA]</scope>
</reference>
<proteinExistence type="predicted"/>
<protein>
    <submittedName>
        <fullName evidence="1">Uncharacterized protein</fullName>
    </submittedName>
</protein>
<evidence type="ECO:0000313" key="2">
    <source>
        <dbReference type="Proteomes" id="UP000595140"/>
    </source>
</evidence>
<keyword evidence="2" id="KW-1185">Reference proteome</keyword>
<organism evidence="1 2">
    <name type="scientific">Cuscuta campestris</name>
    <dbReference type="NCBI Taxonomy" id="132261"/>
    <lineage>
        <taxon>Eukaryota</taxon>
        <taxon>Viridiplantae</taxon>
        <taxon>Streptophyta</taxon>
        <taxon>Embryophyta</taxon>
        <taxon>Tracheophyta</taxon>
        <taxon>Spermatophyta</taxon>
        <taxon>Magnoliopsida</taxon>
        <taxon>eudicotyledons</taxon>
        <taxon>Gunneridae</taxon>
        <taxon>Pentapetalae</taxon>
        <taxon>asterids</taxon>
        <taxon>lamiids</taxon>
        <taxon>Solanales</taxon>
        <taxon>Convolvulaceae</taxon>
        <taxon>Cuscuteae</taxon>
        <taxon>Cuscuta</taxon>
        <taxon>Cuscuta subgen. Grammica</taxon>
        <taxon>Cuscuta sect. Cleistogrammica</taxon>
    </lineage>
</organism>